<organism evidence="1 2">
    <name type="scientific">Rhizophagus irregularis</name>
    <dbReference type="NCBI Taxonomy" id="588596"/>
    <lineage>
        <taxon>Eukaryota</taxon>
        <taxon>Fungi</taxon>
        <taxon>Fungi incertae sedis</taxon>
        <taxon>Mucoromycota</taxon>
        <taxon>Glomeromycotina</taxon>
        <taxon>Glomeromycetes</taxon>
        <taxon>Glomerales</taxon>
        <taxon>Glomeraceae</taxon>
        <taxon>Rhizophagus</taxon>
    </lineage>
</organism>
<name>A0A2I1HER0_9GLOM</name>
<sequence length="103" mass="11921">MSLVENLTTKAEGLSNRKYSIYTGFKNLEKYPNCVATLELMNRAFVSYSMTEKPIMFTSNYEIDIINLGFAHIKNIQKFTCVIDKPLVIQTAFNYFDIEDEND</sequence>
<comment type="caution">
    <text evidence="1">The sequence shown here is derived from an EMBL/GenBank/DDBJ whole genome shotgun (WGS) entry which is preliminary data.</text>
</comment>
<dbReference type="AlphaFoldDB" id="A0A2I1HER0"/>
<gene>
    <name evidence="1" type="ORF">RhiirA4_478353</name>
</gene>
<accession>A0A2I1HER0</accession>
<dbReference type="Proteomes" id="UP000234323">
    <property type="component" value="Unassembled WGS sequence"/>
</dbReference>
<protein>
    <submittedName>
        <fullName evidence="1">Uncharacterized protein</fullName>
    </submittedName>
</protein>
<reference evidence="1 2" key="1">
    <citation type="submission" date="2015-10" db="EMBL/GenBank/DDBJ databases">
        <title>Genome analyses suggest a sexual origin of heterokaryosis in a supposedly ancient asexual fungus.</title>
        <authorList>
            <person name="Ropars J."/>
            <person name="Sedzielewska K."/>
            <person name="Noel J."/>
            <person name="Charron P."/>
            <person name="Farinelli L."/>
            <person name="Marton T."/>
            <person name="Kruger M."/>
            <person name="Pelin A."/>
            <person name="Brachmann A."/>
            <person name="Corradi N."/>
        </authorList>
    </citation>
    <scope>NUCLEOTIDE SEQUENCE [LARGE SCALE GENOMIC DNA]</scope>
    <source>
        <strain evidence="1 2">A4</strain>
    </source>
</reference>
<keyword evidence="2" id="KW-1185">Reference proteome</keyword>
<evidence type="ECO:0000313" key="2">
    <source>
        <dbReference type="Proteomes" id="UP000234323"/>
    </source>
</evidence>
<proteinExistence type="predicted"/>
<dbReference type="OrthoDB" id="2489665at2759"/>
<dbReference type="EMBL" id="LLXI01002520">
    <property type="protein sequence ID" value="PKY57354.1"/>
    <property type="molecule type" value="Genomic_DNA"/>
</dbReference>
<evidence type="ECO:0000313" key="1">
    <source>
        <dbReference type="EMBL" id="PKY57354.1"/>
    </source>
</evidence>